<dbReference type="OrthoDB" id="1293210at2759"/>
<sequence length="96" mass="11123">MESGWLEPLSKRIAAISFNVQIEGSSTSRPPFFDGNDYAYWKAISQYLQSIESDLLLFIENEPYKPTRTENGVTIPKAMSEYMMKMVLYYPLHDKC</sequence>
<dbReference type="AlphaFoldDB" id="A0A8X7XNZ5"/>
<dbReference type="EMBL" id="JAAWWB010002162">
    <property type="protein sequence ID" value="KAG6735436.1"/>
    <property type="molecule type" value="Genomic_DNA"/>
</dbReference>
<reference evidence="1" key="1">
    <citation type="journal article" date="2020" name="bioRxiv">
        <title>Hybrid origin of Populus tomentosa Carr. identified through genome sequencing and phylogenomic analysis.</title>
        <authorList>
            <person name="An X."/>
            <person name="Gao K."/>
            <person name="Chen Z."/>
            <person name="Li J."/>
            <person name="Yang X."/>
            <person name="Yang X."/>
            <person name="Zhou J."/>
            <person name="Guo T."/>
            <person name="Zhao T."/>
            <person name="Huang S."/>
            <person name="Miao D."/>
            <person name="Khan W.U."/>
            <person name="Rao P."/>
            <person name="Ye M."/>
            <person name="Lei B."/>
            <person name="Liao W."/>
            <person name="Wang J."/>
            <person name="Ji L."/>
            <person name="Li Y."/>
            <person name="Guo B."/>
            <person name="Mustafa N.S."/>
            <person name="Li S."/>
            <person name="Yun Q."/>
            <person name="Keller S.R."/>
            <person name="Mao J."/>
            <person name="Zhang R."/>
            <person name="Strauss S.H."/>
        </authorList>
    </citation>
    <scope>NUCLEOTIDE SEQUENCE</scope>
    <source>
        <strain evidence="1">GM15</strain>
        <tissue evidence="1">Leaf</tissue>
    </source>
</reference>
<proteinExistence type="predicted"/>
<gene>
    <name evidence="1" type="ORF">POTOM_061957</name>
</gene>
<name>A0A8X7XNZ5_POPTO</name>
<protein>
    <submittedName>
        <fullName evidence="1">Uncharacterized protein</fullName>
    </submittedName>
</protein>
<comment type="caution">
    <text evidence="1">The sequence shown here is derived from an EMBL/GenBank/DDBJ whole genome shotgun (WGS) entry which is preliminary data.</text>
</comment>
<evidence type="ECO:0000313" key="1">
    <source>
        <dbReference type="EMBL" id="KAG6735436.1"/>
    </source>
</evidence>
<dbReference type="Proteomes" id="UP000886885">
    <property type="component" value="Unassembled WGS sequence"/>
</dbReference>
<organism evidence="1 2">
    <name type="scientific">Populus tomentosa</name>
    <name type="common">Chinese white poplar</name>
    <dbReference type="NCBI Taxonomy" id="118781"/>
    <lineage>
        <taxon>Eukaryota</taxon>
        <taxon>Viridiplantae</taxon>
        <taxon>Streptophyta</taxon>
        <taxon>Embryophyta</taxon>
        <taxon>Tracheophyta</taxon>
        <taxon>Spermatophyta</taxon>
        <taxon>Magnoliopsida</taxon>
        <taxon>eudicotyledons</taxon>
        <taxon>Gunneridae</taxon>
        <taxon>Pentapetalae</taxon>
        <taxon>rosids</taxon>
        <taxon>fabids</taxon>
        <taxon>Malpighiales</taxon>
        <taxon>Salicaceae</taxon>
        <taxon>Saliceae</taxon>
        <taxon>Populus</taxon>
    </lineage>
</organism>
<keyword evidence="2" id="KW-1185">Reference proteome</keyword>
<evidence type="ECO:0000313" key="2">
    <source>
        <dbReference type="Proteomes" id="UP000886885"/>
    </source>
</evidence>
<accession>A0A8X7XNZ5</accession>